<dbReference type="RefSeq" id="WP_166915783.1">
    <property type="nucleotide sequence ID" value="NZ_CP050253.1"/>
</dbReference>
<protein>
    <submittedName>
        <fullName evidence="2">Glycosyltransferase family 25 protein</fullName>
    </submittedName>
</protein>
<reference evidence="2 3" key="1">
    <citation type="submission" date="2020-03" db="EMBL/GenBank/DDBJ databases">
        <title>Complete genome sequence of Orbus sp. IPMB12 (BCRC 80908).</title>
        <authorList>
            <person name="Lo W.-S."/>
            <person name="Chang T.-H."/>
            <person name="Kuo C.-H."/>
        </authorList>
    </citation>
    <scope>NUCLEOTIDE SEQUENCE [LARGE SCALE GENOMIC DNA]</scope>
    <source>
        <strain evidence="2 3">IPMB12</strain>
    </source>
</reference>
<evidence type="ECO:0000313" key="3">
    <source>
        <dbReference type="Proteomes" id="UP000501168"/>
    </source>
</evidence>
<evidence type="ECO:0000259" key="1">
    <source>
        <dbReference type="Pfam" id="PF01755"/>
    </source>
</evidence>
<name>A0A6G9IBK5_9GAMM</name>
<proteinExistence type="predicted"/>
<dbReference type="KEGG" id="orb:IPMB12_05665"/>
<dbReference type="GO" id="GO:0016740">
    <property type="term" value="F:transferase activity"/>
    <property type="evidence" value="ECO:0007669"/>
    <property type="project" value="UniProtKB-KW"/>
</dbReference>
<dbReference type="Proteomes" id="UP000501168">
    <property type="component" value="Chromosome"/>
</dbReference>
<dbReference type="EMBL" id="CP050253">
    <property type="protein sequence ID" value="QIQ21212.1"/>
    <property type="molecule type" value="Genomic_DNA"/>
</dbReference>
<feature type="domain" description="Glycosyl transferase family 25" evidence="1">
    <location>
        <begin position="2"/>
        <end position="175"/>
    </location>
</feature>
<dbReference type="InterPro" id="IPR002654">
    <property type="entry name" value="Glyco_trans_25"/>
</dbReference>
<sequence>MKIFVVNLKNSLDRKQNIIQQCEKLDIEVEFFEAVYGKELSEEQLKEKVFGYPDIILSKGEIGCSLSHIELYKEIVKRKLPYALILEDDTTFSEKFPLLIEKIKQIMQNNFSDEPAVLLLNNAKARYINSGAISLSENFKIHKAFGSYCTDSYIVNLKAAENLYSLLYPVKFEADRWGLFYQLGVVNLYKLIPSLFKINGAYISTIQDEERERLFITRKQQVTKMIKNLPVKMRFNLLLNRTKVNLNPFMRKGT</sequence>
<keyword evidence="2" id="KW-0808">Transferase</keyword>
<dbReference type="InParanoid" id="A0A6G9IBK5"/>
<accession>A0A6G9IBK5</accession>
<dbReference type="AlphaFoldDB" id="A0A6G9IBK5"/>
<gene>
    <name evidence="2" type="ORF">IPMB12_05665</name>
</gene>
<dbReference type="CDD" id="cd06532">
    <property type="entry name" value="Glyco_transf_25"/>
    <property type="match status" value="1"/>
</dbReference>
<organism evidence="2 3">
    <name type="scientific">Zophobihabitans entericus</name>
    <dbReference type="NCBI Taxonomy" id="1635327"/>
    <lineage>
        <taxon>Bacteria</taxon>
        <taxon>Pseudomonadati</taxon>
        <taxon>Pseudomonadota</taxon>
        <taxon>Gammaproteobacteria</taxon>
        <taxon>Orbales</taxon>
        <taxon>Orbaceae</taxon>
        <taxon>Zophobihabitans</taxon>
    </lineage>
</organism>
<dbReference type="Pfam" id="PF01755">
    <property type="entry name" value="Glyco_transf_25"/>
    <property type="match status" value="1"/>
</dbReference>
<evidence type="ECO:0000313" key="2">
    <source>
        <dbReference type="EMBL" id="QIQ21212.1"/>
    </source>
</evidence>
<keyword evidence="3" id="KW-1185">Reference proteome</keyword>